<dbReference type="PANTHER" id="PTHR35334">
    <property type="entry name" value="SERINE TRANSPORTER"/>
    <property type="match status" value="1"/>
</dbReference>
<evidence type="ECO:0000256" key="3">
    <source>
        <dbReference type="ARBA" id="ARBA00022475"/>
    </source>
</evidence>
<dbReference type="GO" id="GO:0003333">
    <property type="term" value="P:amino acid transmembrane transport"/>
    <property type="evidence" value="ECO:0007669"/>
    <property type="project" value="InterPro"/>
</dbReference>
<dbReference type="EMBL" id="CP059404">
    <property type="protein sequence ID" value="QNE88740.1"/>
    <property type="molecule type" value="Genomic_DNA"/>
</dbReference>
<protein>
    <submittedName>
        <fullName evidence="9">Septum formation initiator</fullName>
    </submittedName>
</protein>
<feature type="transmembrane region" description="Helical" evidence="8">
    <location>
        <begin position="27"/>
        <end position="47"/>
    </location>
</feature>
<feature type="transmembrane region" description="Helical" evidence="8">
    <location>
        <begin position="377"/>
        <end position="395"/>
    </location>
</feature>
<dbReference type="InterPro" id="IPR018227">
    <property type="entry name" value="Amino_acid_transport_2"/>
</dbReference>
<feature type="transmembrane region" description="Helical" evidence="8">
    <location>
        <begin position="144"/>
        <end position="160"/>
    </location>
</feature>
<keyword evidence="5 8" id="KW-0812">Transmembrane</keyword>
<evidence type="ECO:0000256" key="4">
    <source>
        <dbReference type="ARBA" id="ARBA00022519"/>
    </source>
</evidence>
<accession>A0A7G7CMC4</accession>
<evidence type="ECO:0000256" key="8">
    <source>
        <dbReference type="SAM" id="Phobius"/>
    </source>
</evidence>
<evidence type="ECO:0000313" key="10">
    <source>
        <dbReference type="Proteomes" id="UP000515743"/>
    </source>
</evidence>
<dbReference type="AlphaFoldDB" id="A0A7G7CMC4"/>
<feature type="transmembrane region" description="Helical" evidence="8">
    <location>
        <begin position="251"/>
        <end position="278"/>
    </location>
</feature>
<dbReference type="GO" id="GO:0005886">
    <property type="term" value="C:plasma membrane"/>
    <property type="evidence" value="ECO:0007669"/>
    <property type="project" value="UniProtKB-SubCell"/>
</dbReference>
<name>A0A7G7CMC4_9CORY</name>
<proteinExistence type="predicted"/>
<comment type="subcellular location">
    <subcellularLocation>
        <location evidence="1">Cell inner membrane</location>
        <topology evidence="1">Multi-pass membrane protein</topology>
    </subcellularLocation>
</comment>
<evidence type="ECO:0000313" key="9">
    <source>
        <dbReference type="EMBL" id="QNE88740.1"/>
    </source>
</evidence>
<feature type="transmembrane region" description="Helical" evidence="8">
    <location>
        <begin position="201"/>
        <end position="221"/>
    </location>
</feature>
<feature type="transmembrane region" description="Helical" evidence="8">
    <location>
        <begin position="351"/>
        <end position="371"/>
    </location>
</feature>
<feature type="transmembrane region" description="Helical" evidence="8">
    <location>
        <begin position="407"/>
        <end position="428"/>
    </location>
</feature>
<keyword evidence="4" id="KW-0997">Cell inner membrane</keyword>
<keyword evidence="2" id="KW-0813">Transport</keyword>
<keyword evidence="10" id="KW-1185">Reference proteome</keyword>
<feature type="transmembrane region" description="Helical" evidence="8">
    <location>
        <begin position="298"/>
        <end position="319"/>
    </location>
</feature>
<gene>
    <name evidence="9" type="ORF">H0194_06455</name>
</gene>
<dbReference type="PANTHER" id="PTHR35334:SF2">
    <property type="entry name" value="SERINE TRANSPORTER SDAC"/>
    <property type="match status" value="1"/>
</dbReference>
<organism evidence="9 10">
    <name type="scientific">Corynebacterium incognita</name>
    <dbReference type="NCBI Taxonomy" id="2754725"/>
    <lineage>
        <taxon>Bacteria</taxon>
        <taxon>Bacillati</taxon>
        <taxon>Actinomycetota</taxon>
        <taxon>Actinomycetes</taxon>
        <taxon>Mycobacteriales</taxon>
        <taxon>Corynebacteriaceae</taxon>
        <taxon>Corynebacterium</taxon>
    </lineage>
</organism>
<keyword evidence="7 8" id="KW-0472">Membrane</keyword>
<evidence type="ECO:0000256" key="6">
    <source>
        <dbReference type="ARBA" id="ARBA00022989"/>
    </source>
</evidence>
<feature type="transmembrane region" description="Helical" evidence="8">
    <location>
        <begin position="53"/>
        <end position="70"/>
    </location>
</feature>
<keyword evidence="6 8" id="KW-1133">Transmembrane helix</keyword>
<dbReference type="Gene3D" id="1.20.1740.10">
    <property type="entry name" value="Amino acid/polyamine transporter I"/>
    <property type="match status" value="1"/>
</dbReference>
<evidence type="ECO:0000256" key="1">
    <source>
        <dbReference type="ARBA" id="ARBA00004429"/>
    </source>
</evidence>
<feature type="transmembrane region" description="Helical" evidence="8">
    <location>
        <begin position="104"/>
        <end position="124"/>
    </location>
</feature>
<feature type="transmembrane region" description="Helical" evidence="8">
    <location>
        <begin position="172"/>
        <end position="189"/>
    </location>
</feature>
<reference evidence="9 10" key="1">
    <citation type="submission" date="2020-07" db="EMBL/GenBank/DDBJ databases">
        <title>Complete genome and description of Corynebacterium incognita strain Marseille-Q3630 sp. nov.</title>
        <authorList>
            <person name="Boxberger M."/>
        </authorList>
    </citation>
    <scope>NUCLEOTIDE SEQUENCE [LARGE SCALE GENOMIC DNA]</scope>
    <source>
        <strain evidence="9 10">Marseille-Q3630</strain>
    </source>
</reference>
<dbReference type="RefSeq" id="WP_185175130.1">
    <property type="nucleotide sequence ID" value="NZ_CP059404.1"/>
</dbReference>
<evidence type="ECO:0000256" key="7">
    <source>
        <dbReference type="ARBA" id="ARBA00023136"/>
    </source>
</evidence>
<evidence type="ECO:0000256" key="2">
    <source>
        <dbReference type="ARBA" id="ARBA00022448"/>
    </source>
</evidence>
<sequence length="429" mass="46106">MTQATAPDVTNVDDNGPRGEKDTALNIQWAVSLFGTAVGAGILFLPINAGSFGFWPLLIATLLIAPMTYFSHRGMSRMICAAPRQGLDITEVATDYFGKGAGTLISLLYFLAIYPIVLIYGVSITNTVNSFIVNQLGGPELNRVVLSFLLVAGMTLVFAFSQRLMLRITQFIVYPLIFALGALSLYLIPRWDFGSFMQVGSGGWAIIPAVVAIVPVLVFSFNHSPAISQFSLAMQRAYGKKHAATNASRSLVITAALLTVFTMFFVWSCTLALGAEGLQEAREQNLPVLSYLANETGVPVLAFVSPIIAMAAIVSSYFGHVLGTTEGARYLLATASPSLARRGSKKQLTRIVHAFIFVTTWIAAIVDPSILSLIESIGGPFIAAILYLLPMYAIHKVDALKEYRGRLSNAFVVVAGCVAIGSAVWGLFS</sequence>
<dbReference type="KEGG" id="cik:H0194_06455"/>
<dbReference type="Proteomes" id="UP000515743">
    <property type="component" value="Chromosome"/>
</dbReference>
<evidence type="ECO:0000256" key="5">
    <source>
        <dbReference type="ARBA" id="ARBA00022692"/>
    </source>
</evidence>
<keyword evidence="3" id="KW-1003">Cell membrane</keyword>